<gene>
    <name evidence="4" type="primary">LOC106807601</name>
</gene>
<dbReference type="GeneID" id="106807601"/>
<accession>A0ABM1DZW1</accession>
<proteinExistence type="predicted"/>
<evidence type="ECO:0000256" key="1">
    <source>
        <dbReference type="SAM" id="Phobius"/>
    </source>
</evidence>
<reference evidence="4" key="1">
    <citation type="submission" date="2025-08" db="UniProtKB">
        <authorList>
            <consortium name="RefSeq"/>
        </authorList>
    </citation>
    <scope>IDENTIFICATION</scope>
</reference>
<feature type="chain" id="PRO_5047120478" evidence="2">
    <location>
        <begin position="33"/>
        <end position="296"/>
    </location>
</feature>
<evidence type="ECO:0000313" key="4">
    <source>
        <dbReference type="RefSeq" id="XP_014665482.1"/>
    </source>
</evidence>
<protein>
    <submittedName>
        <fullName evidence="4">Uncharacterized protein LOC106807601</fullName>
    </submittedName>
</protein>
<feature type="signal peptide" evidence="2">
    <location>
        <begin position="1"/>
        <end position="32"/>
    </location>
</feature>
<keyword evidence="3" id="KW-1185">Reference proteome</keyword>
<evidence type="ECO:0000256" key="2">
    <source>
        <dbReference type="SAM" id="SignalP"/>
    </source>
</evidence>
<name>A0ABM1DZW1_PRICU</name>
<keyword evidence="1" id="KW-1133">Transmembrane helix</keyword>
<dbReference type="RefSeq" id="XP_014665482.1">
    <property type="nucleotide sequence ID" value="XM_014809996.1"/>
</dbReference>
<feature type="transmembrane region" description="Helical" evidence="1">
    <location>
        <begin position="241"/>
        <end position="263"/>
    </location>
</feature>
<keyword evidence="2" id="KW-0732">Signal</keyword>
<sequence>MVALIESRMKLTSVCNVFVALSVLLNIHAVTADPVQCFNGTWNSDLDTPELERCIIPDGNNEDTGNYCLIYKFNRTNEDNSMTTVTEFRCDSDKEACGTYGSGLHESATYSGYTGLSLSCCDEDMCNIPYEMIDFGYPTAIESCYVGTTSGFGHKYADESECDGVISHCSSLHHIGNETTEYFCDTTRLCELHGMFFENKCKKISLTEDEDAELCCCADEKCNVPKGLASNHQTPIYKISFLAFVVMGLISVAVILVLAAHAAKRRRQQEERESKYRHIGKMYSSYVSEEPDELVT</sequence>
<organism evidence="3 4">
    <name type="scientific">Priapulus caudatus</name>
    <name type="common">Priapulid worm</name>
    <dbReference type="NCBI Taxonomy" id="37621"/>
    <lineage>
        <taxon>Eukaryota</taxon>
        <taxon>Metazoa</taxon>
        <taxon>Ecdysozoa</taxon>
        <taxon>Scalidophora</taxon>
        <taxon>Priapulida</taxon>
        <taxon>Priapulimorpha</taxon>
        <taxon>Priapulimorphida</taxon>
        <taxon>Priapulidae</taxon>
        <taxon>Priapulus</taxon>
    </lineage>
</organism>
<dbReference type="Proteomes" id="UP000695022">
    <property type="component" value="Unplaced"/>
</dbReference>
<evidence type="ECO:0000313" key="3">
    <source>
        <dbReference type="Proteomes" id="UP000695022"/>
    </source>
</evidence>
<keyword evidence="1" id="KW-0472">Membrane</keyword>
<keyword evidence="1" id="KW-0812">Transmembrane</keyword>